<evidence type="ECO:0000313" key="1">
    <source>
        <dbReference type="EMBL" id="QEN03793.1"/>
    </source>
</evidence>
<protein>
    <submittedName>
        <fullName evidence="1">Uncharacterized protein</fullName>
    </submittedName>
</protein>
<sequence length="354" mass="42221">MRLFLIIFFTISISLFPESLIYNSNKSGMTLEPIDDSSVGEYHIEEIVDDLNWTKTLNFYQSKKLLKKTEEEYTSNFLMLERRRIFDGINKTIEIYNDSGIDREEFYTKNILQYSNNFLYDDRGQLIYTKRLDSNEDERYVESYFYNKDGSLRKIERSTVEGYYIHWFYKDGYILESWLIEGDKSTRSIYNINGTFSKISIYINDQIYSNKVFNYNKDNLLLNTVEITGSKKTDSQYNLSGELTEQREFYDDILSKRTTFKYKNSYLISEVISGHGKKEEYIYQRDMDGNIKQTDYLVNNVINKKSIYLNNSSYTTEEYKSGVIYLKEYYEKGEKIKRDLFLNGELFKSEKLSE</sequence>
<dbReference type="RefSeq" id="WP_149567051.1">
    <property type="nucleotide sequence ID" value="NZ_CP035807.1"/>
</dbReference>
<accession>A0A5C1Q6V3</accession>
<dbReference type="Gene3D" id="3.90.930.1">
    <property type="match status" value="1"/>
</dbReference>
<gene>
    <name evidence="1" type="ORF">EW093_03455</name>
</gene>
<reference evidence="1 2" key="2">
    <citation type="submission" date="2019-09" db="EMBL/GenBank/DDBJ databases">
        <title>Complete Genome Sequence and Methylome Analysis of free living Spirochaetas.</title>
        <authorList>
            <person name="Leshcheva N."/>
            <person name="Mikheeva N."/>
        </authorList>
    </citation>
    <scope>NUCLEOTIDE SEQUENCE [LARGE SCALE GENOMIC DNA]</scope>
    <source>
        <strain evidence="1 2">P</strain>
    </source>
</reference>
<evidence type="ECO:0000313" key="2">
    <source>
        <dbReference type="Proteomes" id="UP000323824"/>
    </source>
</evidence>
<reference evidence="1 2" key="1">
    <citation type="submission" date="2019-02" db="EMBL/GenBank/DDBJ databases">
        <authorList>
            <person name="Fomenkov A."/>
            <person name="Dubinina G."/>
            <person name="Grabovich M."/>
            <person name="Vincze T."/>
            <person name="Roberts R.J."/>
        </authorList>
    </citation>
    <scope>NUCLEOTIDE SEQUENCE [LARGE SCALE GENOMIC DNA]</scope>
    <source>
        <strain evidence="1 2">P</strain>
    </source>
</reference>
<proteinExistence type="predicted"/>
<organism evidence="1 2">
    <name type="scientific">Thiospirochaeta perfilievii</name>
    <dbReference type="NCBI Taxonomy" id="252967"/>
    <lineage>
        <taxon>Bacteria</taxon>
        <taxon>Pseudomonadati</taxon>
        <taxon>Spirochaetota</taxon>
        <taxon>Spirochaetia</taxon>
        <taxon>Spirochaetales</taxon>
        <taxon>Spirochaetaceae</taxon>
        <taxon>Thiospirochaeta</taxon>
    </lineage>
</organism>
<dbReference type="AlphaFoldDB" id="A0A5C1Q6V3"/>
<name>A0A5C1Q6V3_9SPIO</name>
<dbReference type="Proteomes" id="UP000323824">
    <property type="component" value="Chromosome"/>
</dbReference>
<dbReference type="KEGG" id="sper:EW093_03455"/>
<dbReference type="OrthoDB" id="830908at2"/>
<dbReference type="EMBL" id="CP035807">
    <property type="protein sequence ID" value="QEN03793.1"/>
    <property type="molecule type" value="Genomic_DNA"/>
</dbReference>
<keyword evidence="2" id="KW-1185">Reference proteome</keyword>